<evidence type="ECO:0000256" key="1">
    <source>
        <dbReference type="ARBA" id="ARBA00004430"/>
    </source>
</evidence>
<dbReference type="SUPFAM" id="SSF50978">
    <property type="entry name" value="WD40 repeat-like"/>
    <property type="match status" value="1"/>
</dbReference>
<evidence type="ECO:0000313" key="17">
    <source>
        <dbReference type="Proteomes" id="UP000275652"/>
    </source>
</evidence>
<dbReference type="VEuPathDB" id="FungiDB:H257_10218"/>
<organism evidence="14 16">
    <name type="scientific">Aphanomyces astaci</name>
    <name type="common">Crayfish plague agent</name>
    <dbReference type="NCBI Taxonomy" id="112090"/>
    <lineage>
        <taxon>Eukaryota</taxon>
        <taxon>Sar</taxon>
        <taxon>Stramenopiles</taxon>
        <taxon>Oomycota</taxon>
        <taxon>Saprolegniomycetes</taxon>
        <taxon>Saprolegniales</taxon>
        <taxon>Verrucalvaceae</taxon>
        <taxon>Aphanomyces</taxon>
    </lineage>
</organism>
<protein>
    <submittedName>
        <fullName evidence="14">Uncharacterized protein</fullName>
    </submittedName>
</protein>
<evidence type="ECO:0000256" key="5">
    <source>
        <dbReference type="ARBA" id="ARBA00022701"/>
    </source>
</evidence>
<dbReference type="GO" id="GO:0005874">
    <property type="term" value="C:microtubule"/>
    <property type="evidence" value="ECO:0007669"/>
    <property type="project" value="UniProtKB-KW"/>
</dbReference>
<dbReference type="SMART" id="SM00320">
    <property type="entry name" value="WD40"/>
    <property type="match status" value="4"/>
</dbReference>
<accession>A0A397C7L2</accession>
<keyword evidence="7" id="KW-0243">Dynein</keyword>
<feature type="signal peptide" evidence="13">
    <location>
        <begin position="1"/>
        <end position="18"/>
    </location>
</feature>
<proteinExistence type="inferred from homology"/>
<keyword evidence="6" id="KW-0677">Repeat</keyword>
<dbReference type="InterPro" id="IPR015943">
    <property type="entry name" value="WD40/YVTN_repeat-like_dom_sf"/>
</dbReference>
<evidence type="ECO:0000256" key="11">
    <source>
        <dbReference type="ARBA" id="ARBA00023273"/>
    </source>
</evidence>
<dbReference type="PANTHER" id="PTHR12442">
    <property type="entry name" value="DYNEIN INTERMEDIATE CHAIN"/>
    <property type="match status" value="1"/>
</dbReference>
<evidence type="ECO:0000256" key="4">
    <source>
        <dbReference type="ARBA" id="ARBA00022574"/>
    </source>
</evidence>
<dbReference type="GO" id="GO:0003341">
    <property type="term" value="P:cilium movement"/>
    <property type="evidence" value="ECO:0007669"/>
    <property type="project" value="TreeGrafter"/>
</dbReference>
<evidence type="ECO:0000313" key="16">
    <source>
        <dbReference type="Proteomes" id="UP000266643"/>
    </source>
</evidence>
<feature type="chain" id="PRO_5040068805" evidence="13">
    <location>
        <begin position="19"/>
        <end position="737"/>
    </location>
</feature>
<dbReference type="FunFam" id="2.130.10.10:FF:000924">
    <property type="entry name" value="Dynein intermediate chain 3"/>
    <property type="match status" value="1"/>
</dbReference>
<comment type="caution">
    <text evidence="14">The sequence shown here is derived from an EMBL/GenBank/DDBJ whole genome shotgun (WGS) entry which is preliminary data.</text>
</comment>
<sequence>MFLRHIAIVTLCAAVATGATNNAAKECWSRVSATLKPIFSSDALDLCTKDLAVAAPSWWSAFSDDFKQLFNASSSFFTTGKFTTPALNAWNNSKVCQQWYVGVEDAIKKVDPPCSIAVTNATQVVTSKWNASISEFMQALDQWAAEVSQPNGVTTKAPSTTANAPSLTSSAPHVDAKVIESIPSTDQFDHDYVKRRPMIGRLDTTSDMSEHEVNTERLVTKNSSMRHVEGGWPKDVDSAEQNDVQRFRKKVEKDDEYKQAVKFLGPVAERGLKQNNTINIYQDYFAHMGEPATTEQPSAKGLAVFRDPESVRRTVSKIDWHPESPQRMAACYCILNFQDPKFVNSRMPSNSYIWDVMNPNTPEVVLKPLSPLCCLRYNPKSVDQLVGGSYNGLISFFDIRKSGSSPVETSMIEHSHHDPVYDVFWISSKTGNQCCSVSTDGSMLWWDIRHLAQPTHRILLSDKDGQVLGGSSMEYNTEAGPTKYLVGTEQGVVLSVNLRNIKQNNGIVVYDTGAGKHHGPIYTIQRNPSHNKFFMTIGDWTARVWCEDLKTPIMSTTYHESYVTSGCWSPTRAGVFFVTRMDGVVDVWDFFYRQNVAAYSHKVGDVPLSAISVQGNSQSGGKLVAVGDSNGMISLLEVSDGLAIPQSNEKAAINGMFERETKREKNLEAREKEQKRKKATMDEGKVDELPSTKDEKMEELLRTVDANFLNMIKEAEDTENKNMEHKTDSMKPGDEDN</sequence>
<dbReference type="Proteomes" id="UP000275652">
    <property type="component" value="Unassembled WGS sequence"/>
</dbReference>
<keyword evidence="3" id="KW-0963">Cytoplasm</keyword>
<evidence type="ECO:0000256" key="9">
    <source>
        <dbReference type="ARBA" id="ARBA00023175"/>
    </source>
</evidence>
<dbReference type="Gene3D" id="2.130.10.10">
    <property type="entry name" value="YVTN repeat-like/Quinoprotein amine dehydrogenase"/>
    <property type="match status" value="2"/>
</dbReference>
<name>A0A397C7L2_APHAT</name>
<keyword evidence="4" id="KW-0853">WD repeat</keyword>
<evidence type="ECO:0000256" key="8">
    <source>
        <dbReference type="ARBA" id="ARBA00023069"/>
    </source>
</evidence>
<keyword evidence="5" id="KW-0493">Microtubule</keyword>
<comment type="similarity">
    <text evidence="2">Belongs to the dynein intermediate chain family.</text>
</comment>
<dbReference type="InterPro" id="IPR036322">
    <property type="entry name" value="WD40_repeat_dom_sf"/>
</dbReference>
<dbReference type="GO" id="GO:0036157">
    <property type="term" value="C:outer dynein arm"/>
    <property type="evidence" value="ECO:0007669"/>
    <property type="project" value="TreeGrafter"/>
</dbReference>
<keyword evidence="13" id="KW-0732">Signal</keyword>
<keyword evidence="9" id="KW-0505">Motor protein</keyword>
<evidence type="ECO:0000256" key="12">
    <source>
        <dbReference type="SAM" id="MobiDB-lite"/>
    </source>
</evidence>
<gene>
    <name evidence="15" type="ORF">DYB28_009038</name>
    <name evidence="14" type="ORF">DYB30_011615</name>
</gene>
<evidence type="ECO:0000313" key="14">
    <source>
        <dbReference type="EMBL" id="RHY38677.1"/>
    </source>
</evidence>
<feature type="region of interest" description="Disordered" evidence="12">
    <location>
        <begin position="151"/>
        <end position="171"/>
    </location>
</feature>
<reference evidence="15 17" key="1">
    <citation type="journal article" date="2018" name="J. Invertebr. Pathol.">
        <title>New genotyping method for the causative agent of crayfish plague (Aphanomyces astaci) based on whole genome data.</title>
        <authorList>
            <person name="Minardi D."/>
            <person name="Studholme D.J."/>
            <person name="van der Giezen M."/>
            <person name="Pretto T."/>
            <person name="Oidtmann B."/>
        </authorList>
    </citation>
    <scope>NUCLEOTIDE SEQUENCE [LARGE SCALE GENOMIC DNA]</scope>
    <source>
        <strain evidence="15 17">KB13</strain>
    </source>
</reference>
<keyword evidence="10" id="KW-0206">Cytoskeleton</keyword>
<keyword evidence="11" id="KW-0966">Cell projection</keyword>
<reference evidence="14 16" key="2">
    <citation type="submission" date="2018-08" db="EMBL/GenBank/DDBJ databases">
        <title>Aphanomyces genome sequencing and annotation.</title>
        <authorList>
            <person name="Minardi D."/>
            <person name="Oidtmann B."/>
            <person name="Van Der Giezen M."/>
            <person name="Studholme D.J."/>
        </authorList>
    </citation>
    <scope>NUCLEOTIDE SEQUENCE [LARGE SCALE GENOMIC DNA]</scope>
    <source>
        <strain evidence="14 16">D2</strain>
    </source>
</reference>
<evidence type="ECO:0000256" key="6">
    <source>
        <dbReference type="ARBA" id="ARBA00022737"/>
    </source>
</evidence>
<keyword evidence="8" id="KW-0969">Cilium</keyword>
<dbReference type="GO" id="GO:0045504">
    <property type="term" value="F:dynein heavy chain binding"/>
    <property type="evidence" value="ECO:0007669"/>
    <property type="project" value="TreeGrafter"/>
</dbReference>
<evidence type="ECO:0000256" key="3">
    <source>
        <dbReference type="ARBA" id="ARBA00022490"/>
    </source>
</evidence>
<dbReference type="PANTHER" id="PTHR12442:SF7">
    <property type="entry name" value="DYNEIN AXONEMAL INTERMEDIATE CHAIN 2"/>
    <property type="match status" value="1"/>
</dbReference>
<dbReference type="InterPro" id="IPR050687">
    <property type="entry name" value="Dynein_IC"/>
</dbReference>
<feature type="region of interest" description="Disordered" evidence="12">
    <location>
        <begin position="714"/>
        <end position="737"/>
    </location>
</feature>
<comment type="subcellular location">
    <subcellularLocation>
        <location evidence="1">Cytoplasm</location>
        <location evidence="1">Cytoskeleton</location>
        <location evidence="1">Cilium axoneme</location>
    </subcellularLocation>
</comment>
<evidence type="ECO:0000313" key="15">
    <source>
        <dbReference type="EMBL" id="RLO13368.1"/>
    </source>
</evidence>
<dbReference type="EMBL" id="QUTD01012094">
    <property type="protein sequence ID" value="RHY38677.1"/>
    <property type="molecule type" value="Genomic_DNA"/>
</dbReference>
<dbReference type="InterPro" id="IPR001680">
    <property type="entry name" value="WD40_rpt"/>
</dbReference>
<dbReference type="Proteomes" id="UP000266643">
    <property type="component" value="Unassembled WGS sequence"/>
</dbReference>
<evidence type="ECO:0000256" key="2">
    <source>
        <dbReference type="ARBA" id="ARBA00011059"/>
    </source>
</evidence>
<dbReference type="GO" id="GO:0036158">
    <property type="term" value="P:outer dynein arm assembly"/>
    <property type="evidence" value="ECO:0007669"/>
    <property type="project" value="TreeGrafter"/>
</dbReference>
<feature type="region of interest" description="Disordered" evidence="12">
    <location>
        <begin position="661"/>
        <end position="694"/>
    </location>
</feature>
<evidence type="ECO:0000256" key="7">
    <source>
        <dbReference type="ARBA" id="ARBA00023017"/>
    </source>
</evidence>
<dbReference type="EMBL" id="QUTI01006761">
    <property type="protein sequence ID" value="RLO13368.1"/>
    <property type="molecule type" value="Genomic_DNA"/>
</dbReference>
<evidence type="ECO:0000256" key="13">
    <source>
        <dbReference type="SAM" id="SignalP"/>
    </source>
</evidence>
<evidence type="ECO:0000256" key="10">
    <source>
        <dbReference type="ARBA" id="ARBA00023212"/>
    </source>
</evidence>
<dbReference type="AlphaFoldDB" id="A0A397C7L2"/>
<dbReference type="GO" id="GO:0045503">
    <property type="term" value="F:dynein light chain binding"/>
    <property type="evidence" value="ECO:0007669"/>
    <property type="project" value="TreeGrafter"/>
</dbReference>